<sequence>MARSKSLTKHAQISREERDTLMARAVVLYRLEQQKDLPPGEKRMSLRAACRKVEGAYQVDTGKLISLGHNTLRRLAQGGKSKSQSNEDKGWLLPEEVETVIAFLIELANRGFPLNHKRLKEIVDEILRARLGEKTLILVIEVFPKDYGVHKELLKAFEVADCVCQWRGGFIDI</sequence>
<evidence type="ECO:0000313" key="1">
    <source>
        <dbReference type="EMBL" id="KAK6995700.1"/>
    </source>
</evidence>
<dbReference type="AlphaFoldDB" id="A0AAV9ZXA7"/>
<organism evidence="1 2">
    <name type="scientific">Favolaschia claudopus</name>
    <dbReference type="NCBI Taxonomy" id="2862362"/>
    <lineage>
        <taxon>Eukaryota</taxon>
        <taxon>Fungi</taxon>
        <taxon>Dikarya</taxon>
        <taxon>Basidiomycota</taxon>
        <taxon>Agaricomycotina</taxon>
        <taxon>Agaricomycetes</taxon>
        <taxon>Agaricomycetidae</taxon>
        <taxon>Agaricales</taxon>
        <taxon>Marasmiineae</taxon>
        <taxon>Mycenaceae</taxon>
        <taxon>Favolaschia</taxon>
    </lineage>
</organism>
<dbReference type="Proteomes" id="UP001362999">
    <property type="component" value="Unassembled WGS sequence"/>
</dbReference>
<evidence type="ECO:0000313" key="2">
    <source>
        <dbReference type="Proteomes" id="UP001362999"/>
    </source>
</evidence>
<gene>
    <name evidence="1" type="ORF">R3P38DRAFT_2567036</name>
</gene>
<keyword evidence="2" id="KW-1185">Reference proteome</keyword>
<comment type="caution">
    <text evidence="1">The sequence shown here is derived from an EMBL/GenBank/DDBJ whole genome shotgun (WGS) entry which is preliminary data.</text>
</comment>
<protein>
    <submittedName>
        <fullName evidence="1">Uncharacterized protein</fullName>
    </submittedName>
</protein>
<name>A0AAV9ZXA7_9AGAR</name>
<reference evidence="1 2" key="1">
    <citation type="journal article" date="2024" name="J Genomics">
        <title>Draft genome sequencing and assembly of Favolaschia claudopus CIRM-BRFM 2984 isolated from oak limbs.</title>
        <authorList>
            <person name="Navarro D."/>
            <person name="Drula E."/>
            <person name="Chaduli D."/>
            <person name="Cazenave R."/>
            <person name="Ahrendt S."/>
            <person name="Wang J."/>
            <person name="Lipzen A."/>
            <person name="Daum C."/>
            <person name="Barry K."/>
            <person name="Grigoriev I.V."/>
            <person name="Favel A."/>
            <person name="Rosso M.N."/>
            <person name="Martin F."/>
        </authorList>
    </citation>
    <scope>NUCLEOTIDE SEQUENCE [LARGE SCALE GENOMIC DNA]</scope>
    <source>
        <strain evidence="1 2">CIRM-BRFM 2984</strain>
    </source>
</reference>
<dbReference type="EMBL" id="JAWWNJ010000102">
    <property type="protein sequence ID" value="KAK6995700.1"/>
    <property type="molecule type" value="Genomic_DNA"/>
</dbReference>
<proteinExistence type="predicted"/>
<accession>A0AAV9ZXA7</accession>